<dbReference type="PANTHER" id="PTHR46609:SF8">
    <property type="entry name" value="YQAJ VIRAL RECOMBINASE DOMAIN-CONTAINING PROTEIN"/>
    <property type="match status" value="1"/>
</dbReference>
<evidence type="ECO:0000313" key="2">
    <source>
        <dbReference type="EMBL" id="KAK2144720.1"/>
    </source>
</evidence>
<name>A0AAD9J2E7_9ANNE</name>
<evidence type="ECO:0000313" key="3">
    <source>
        <dbReference type="Proteomes" id="UP001208570"/>
    </source>
</evidence>
<protein>
    <recommendedName>
        <fullName evidence="1">YqaJ viral recombinase domain-containing protein</fullName>
    </recommendedName>
</protein>
<dbReference type="EMBL" id="JAODUP010000736">
    <property type="protein sequence ID" value="KAK2144720.1"/>
    <property type="molecule type" value="Genomic_DNA"/>
</dbReference>
<proteinExistence type="predicted"/>
<dbReference type="InterPro" id="IPR011335">
    <property type="entry name" value="Restrct_endonuc-II-like"/>
</dbReference>
<keyword evidence="3" id="KW-1185">Reference proteome</keyword>
<organism evidence="2 3">
    <name type="scientific">Paralvinella palmiformis</name>
    <dbReference type="NCBI Taxonomy" id="53620"/>
    <lineage>
        <taxon>Eukaryota</taxon>
        <taxon>Metazoa</taxon>
        <taxon>Spiralia</taxon>
        <taxon>Lophotrochozoa</taxon>
        <taxon>Annelida</taxon>
        <taxon>Polychaeta</taxon>
        <taxon>Sedentaria</taxon>
        <taxon>Canalipalpata</taxon>
        <taxon>Terebellida</taxon>
        <taxon>Terebelliformia</taxon>
        <taxon>Alvinellidae</taxon>
        <taxon>Paralvinella</taxon>
    </lineage>
</organism>
<accession>A0AAD9J2E7</accession>
<gene>
    <name evidence="2" type="ORF">LSH36_736g01024</name>
</gene>
<dbReference type="Proteomes" id="UP001208570">
    <property type="component" value="Unassembled WGS sequence"/>
</dbReference>
<dbReference type="InterPro" id="IPR051703">
    <property type="entry name" value="NF-kappa-B_Signaling_Reg"/>
</dbReference>
<feature type="domain" description="YqaJ viral recombinase" evidence="1">
    <location>
        <begin position="185"/>
        <end position="242"/>
    </location>
</feature>
<dbReference type="SUPFAM" id="SSF52980">
    <property type="entry name" value="Restriction endonuclease-like"/>
    <property type="match status" value="1"/>
</dbReference>
<comment type="caution">
    <text evidence="2">The sequence shown here is derived from an EMBL/GenBank/DDBJ whole genome shotgun (WGS) entry which is preliminary data.</text>
</comment>
<sequence>MGPEAHCKHVGLVLHALTKLKEWIITQETCTQVLQTFHQAKKYTGEPVTSCAEKLKKSHDGPENFDPRPLDCRNISGYDDQVRSVWLNSTVTNPPIRQMYAPANVYAIANDHNYQDKSPEDMFLQSIHITAITHDEQESIEIKTCGQGTNKFWREECLLRLHASMFGRICTATDRTDFPKLAESPTQNKNIKSSAIMHGRKYEVVACDEYSKDQSVSVNESGIVVSLDVPYIGCSPDGLVGDDVSTSSTCNISMEESITITDSSTISTS</sequence>
<dbReference type="InterPro" id="IPR019080">
    <property type="entry name" value="YqaJ_viral_recombinase"/>
</dbReference>
<reference evidence="2" key="1">
    <citation type="journal article" date="2023" name="Mol. Biol. Evol.">
        <title>Third-Generation Sequencing Reveals the Adaptive Role of the Epigenome in Three Deep-Sea Polychaetes.</title>
        <authorList>
            <person name="Perez M."/>
            <person name="Aroh O."/>
            <person name="Sun Y."/>
            <person name="Lan Y."/>
            <person name="Juniper S.K."/>
            <person name="Young C.R."/>
            <person name="Angers B."/>
            <person name="Qian P.Y."/>
        </authorList>
    </citation>
    <scope>NUCLEOTIDE SEQUENCE</scope>
    <source>
        <strain evidence="2">P08H-3</strain>
    </source>
</reference>
<dbReference type="GO" id="GO:0006281">
    <property type="term" value="P:DNA repair"/>
    <property type="evidence" value="ECO:0007669"/>
    <property type="project" value="UniProtKB-ARBA"/>
</dbReference>
<dbReference type="PANTHER" id="PTHR46609">
    <property type="entry name" value="EXONUCLEASE, PHAGE-TYPE/RECB, C-TERMINAL DOMAIN-CONTAINING PROTEIN"/>
    <property type="match status" value="1"/>
</dbReference>
<dbReference type="AlphaFoldDB" id="A0AAD9J2E7"/>
<dbReference type="Gene3D" id="3.90.320.10">
    <property type="match status" value="1"/>
</dbReference>
<evidence type="ECO:0000259" key="1">
    <source>
        <dbReference type="Pfam" id="PF09588"/>
    </source>
</evidence>
<dbReference type="Pfam" id="PF09588">
    <property type="entry name" value="YqaJ"/>
    <property type="match status" value="1"/>
</dbReference>
<dbReference type="InterPro" id="IPR011604">
    <property type="entry name" value="PDDEXK-like_dom_sf"/>
</dbReference>